<name>A0A423I1T1_9PSED</name>
<dbReference type="Pfam" id="PF00144">
    <property type="entry name" value="Beta-lactamase"/>
    <property type="match status" value="1"/>
</dbReference>
<evidence type="ECO:0000259" key="1">
    <source>
        <dbReference type="Pfam" id="PF00144"/>
    </source>
</evidence>
<protein>
    <submittedName>
        <fullName evidence="2">Serine hydrolase</fullName>
    </submittedName>
</protein>
<feature type="domain" description="Beta-lactamase-related" evidence="1">
    <location>
        <begin position="22"/>
        <end position="385"/>
    </location>
</feature>
<dbReference type="SUPFAM" id="SSF56601">
    <property type="entry name" value="beta-lactamase/transpeptidase-like"/>
    <property type="match status" value="1"/>
</dbReference>
<dbReference type="AlphaFoldDB" id="A0A423I1T1"/>
<keyword evidence="2" id="KW-0378">Hydrolase</keyword>
<dbReference type="EMBL" id="MOBM01000004">
    <property type="protein sequence ID" value="RON19420.1"/>
    <property type="molecule type" value="Genomic_DNA"/>
</dbReference>
<dbReference type="PANTHER" id="PTHR43283">
    <property type="entry name" value="BETA-LACTAMASE-RELATED"/>
    <property type="match status" value="1"/>
</dbReference>
<dbReference type="Proteomes" id="UP000284002">
    <property type="component" value="Unassembled WGS sequence"/>
</dbReference>
<gene>
    <name evidence="2" type="ORF">BK662_02225</name>
</gene>
<accession>A0A423I1T1</accession>
<dbReference type="RefSeq" id="WP_123356373.1">
    <property type="nucleotide sequence ID" value="NZ_MOBM01000004.1"/>
</dbReference>
<dbReference type="InterPro" id="IPR050789">
    <property type="entry name" value="Diverse_Enzym_Activities"/>
</dbReference>
<evidence type="ECO:0000313" key="2">
    <source>
        <dbReference type="EMBL" id="RON19420.1"/>
    </source>
</evidence>
<dbReference type="GO" id="GO:0016787">
    <property type="term" value="F:hydrolase activity"/>
    <property type="evidence" value="ECO:0007669"/>
    <property type="project" value="UniProtKB-KW"/>
</dbReference>
<dbReference type="PANTHER" id="PTHR43283:SF3">
    <property type="entry name" value="BETA-LACTAMASE FAMILY PROTEIN (AFU_ORTHOLOGUE AFUA_5G07500)"/>
    <property type="match status" value="1"/>
</dbReference>
<dbReference type="InterPro" id="IPR001466">
    <property type="entry name" value="Beta-lactam-related"/>
</dbReference>
<dbReference type="Gene3D" id="3.40.710.10">
    <property type="entry name" value="DD-peptidase/beta-lactamase superfamily"/>
    <property type="match status" value="1"/>
</dbReference>
<evidence type="ECO:0000313" key="3">
    <source>
        <dbReference type="Proteomes" id="UP000284002"/>
    </source>
</evidence>
<proteinExistence type="predicted"/>
<reference evidence="2 3" key="1">
    <citation type="submission" date="2016-10" db="EMBL/GenBank/DDBJ databases">
        <title>Comparative genome analysis of multiple Pseudomonas spp. focuses on biocontrol and plant growth promoting traits.</title>
        <authorList>
            <person name="Tao X.-Y."/>
            <person name="Taylor C.G."/>
        </authorList>
    </citation>
    <scope>NUCLEOTIDE SEQUENCE [LARGE SCALE GENOMIC DNA]</scope>
    <source>
        <strain evidence="2 3">36C6</strain>
    </source>
</reference>
<dbReference type="InterPro" id="IPR012338">
    <property type="entry name" value="Beta-lactam/transpept-like"/>
</dbReference>
<organism evidence="2 3">
    <name type="scientific">Pseudomonas frederiksbergensis</name>
    <dbReference type="NCBI Taxonomy" id="104087"/>
    <lineage>
        <taxon>Bacteria</taxon>
        <taxon>Pseudomonadati</taxon>
        <taxon>Pseudomonadota</taxon>
        <taxon>Gammaproteobacteria</taxon>
        <taxon>Pseudomonadales</taxon>
        <taxon>Pseudomonadaceae</taxon>
        <taxon>Pseudomonas</taxon>
    </lineage>
</organism>
<sequence length="397" mass="42354">MPLPEVALSTDTLTRQLSARIEATVQQALEQQRLVGAVILVARDGELVHRQAAGWADREKRLPMSVEAVFRLASVSKPIVSTAALVLVAQGRLGLDDSVERWLPEFRPQLADGRAARITVRHLLSHTAGLGYRFFEADAHGPYAQAGVSDGMDASTVSLTENLSRIASVPLLYEPGTAWGYSVATDVLGAVIQRVMGEQLADAVRQLVTDPLRMTDTGFAALDPSRVPTAYVSATPEPHALAEGEIVSPFEGAIGIPFSPARIFNPQAFASGGAGMAGTAEDFLRLLETLRRGGGELLPTALVEEMARDQTGGRELPAAPGFGFGLGFSVLCDPALAVTPESPGTWRWGGAYGHSWCVDRQQKLSVVAFTNTLYEGMSGRFVTDLRDAVYGVAELGQ</sequence>
<comment type="caution">
    <text evidence="2">The sequence shown here is derived from an EMBL/GenBank/DDBJ whole genome shotgun (WGS) entry which is preliminary data.</text>
</comment>